<gene>
    <name evidence="1" type="ORF">BS50DRAFT_39013</name>
</gene>
<evidence type="ECO:0000313" key="2">
    <source>
        <dbReference type="Proteomes" id="UP000240883"/>
    </source>
</evidence>
<evidence type="ECO:0000313" key="1">
    <source>
        <dbReference type="EMBL" id="PSN75380.1"/>
    </source>
</evidence>
<organism evidence="1 2">
    <name type="scientific">Corynespora cassiicola Philippines</name>
    <dbReference type="NCBI Taxonomy" id="1448308"/>
    <lineage>
        <taxon>Eukaryota</taxon>
        <taxon>Fungi</taxon>
        <taxon>Dikarya</taxon>
        <taxon>Ascomycota</taxon>
        <taxon>Pezizomycotina</taxon>
        <taxon>Dothideomycetes</taxon>
        <taxon>Pleosporomycetidae</taxon>
        <taxon>Pleosporales</taxon>
        <taxon>Corynesporascaceae</taxon>
        <taxon>Corynespora</taxon>
    </lineage>
</organism>
<dbReference type="AlphaFoldDB" id="A0A2T2PCK5"/>
<dbReference type="EMBL" id="KZ678128">
    <property type="protein sequence ID" value="PSN75380.1"/>
    <property type="molecule type" value="Genomic_DNA"/>
</dbReference>
<sequence length="151" mass="17524">MANYKNIAEPSPFLVNVKRSCIMLAREKCIRKLMETPKRENSFFAHLNEDVRKKIYGHFTLFPFKDCIETSGLFLSCRQEKLEIEQEAVRTFWLYLREMEPTLGTLDRGFGYFDFLNTHVFGVRQSPPLLPSINNKLDLAGVKSLTVIVDT</sequence>
<protein>
    <submittedName>
        <fullName evidence="1">Uncharacterized protein</fullName>
    </submittedName>
</protein>
<dbReference type="Proteomes" id="UP000240883">
    <property type="component" value="Unassembled WGS sequence"/>
</dbReference>
<accession>A0A2T2PCK5</accession>
<name>A0A2T2PCK5_CORCC</name>
<proteinExistence type="predicted"/>
<keyword evidence="2" id="KW-1185">Reference proteome</keyword>
<dbReference type="OrthoDB" id="3711359at2759"/>
<reference evidence="1 2" key="1">
    <citation type="journal article" date="2018" name="Front. Microbiol.">
        <title>Genome-Wide Analysis of Corynespora cassiicola Leaf Fall Disease Putative Effectors.</title>
        <authorList>
            <person name="Lopez D."/>
            <person name="Ribeiro S."/>
            <person name="Label P."/>
            <person name="Fumanal B."/>
            <person name="Venisse J.S."/>
            <person name="Kohler A."/>
            <person name="de Oliveira R.R."/>
            <person name="Labutti K."/>
            <person name="Lipzen A."/>
            <person name="Lail K."/>
            <person name="Bauer D."/>
            <person name="Ohm R.A."/>
            <person name="Barry K.W."/>
            <person name="Spatafora J."/>
            <person name="Grigoriev I.V."/>
            <person name="Martin F.M."/>
            <person name="Pujade-Renaud V."/>
        </authorList>
    </citation>
    <scope>NUCLEOTIDE SEQUENCE [LARGE SCALE GENOMIC DNA]</scope>
    <source>
        <strain evidence="1 2">Philippines</strain>
    </source>
</reference>